<gene>
    <name evidence="2" type="ORF">BCR44DRAFT_371577</name>
</gene>
<organism evidence="2 3">
    <name type="scientific">Catenaria anguillulae PL171</name>
    <dbReference type="NCBI Taxonomy" id="765915"/>
    <lineage>
        <taxon>Eukaryota</taxon>
        <taxon>Fungi</taxon>
        <taxon>Fungi incertae sedis</taxon>
        <taxon>Blastocladiomycota</taxon>
        <taxon>Blastocladiomycetes</taxon>
        <taxon>Blastocladiales</taxon>
        <taxon>Catenariaceae</taxon>
        <taxon>Catenaria</taxon>
    </lineage>
</organism>
<comment type="caution">
    <text evidence="2">The sequence shown here is derived from an EMBL/GenBank/DDBJ whole genome shotgun (WGS) entry which is preliminary data.</text>
</comment>
<keyword evidence="3" id="KW-1185">Reference proteome</keyword>
<sequence length="83" mass="9609">MGFDPSIRVRLLLSTHVPLGIRFLFFSVPSSLCVFLFVPFQSPTVCVYFPLQSRPYYSLLLLILRYWTSCFVVISLDCCYFAP</sequence>
<feature type="transmembrane region" description="Helical" evidence="1">
    <location>
        <begin position="60"/>
        <end position="82"/>
    </location>
</feature>
<keyword evidence="1" id="KW-1133">Transmembrane helix</keyword>
<accession>A0A1Y2I316</accession>
<evidence type="ECO:0000313" key="3">
    <source>
        <dbReference type="Proteomes" id="UP000193411"/>
    </source>
</evidence>
<proteinExistence type="predicted"/>
<dbReference type="EMBL" id="MCFL01000003">
    <property type="protein sequence ID" value="ORZ40341.1"/>
    <property type="molecule type" value="Genomic_DNA"/>
</dbReference>
<name>A0A1Y2I316_9FUNG</name>
<dbReference type="Proteomes" id="UP000193411">
    <property type="component" value="Unassembled WGS sequence"/>
</dbReference>
<evidence type="ECO:0000313" key="2">
    <source>
        <dbReference type="EMBL" id="ORZ40341.1"/>
    </source>
</evidence>
<reference evidence="2 3" key="1">
    <citation type="submission" date="2016-07" db="EMBL/GenBank/DDBJ databases">
        <title>Pervasive Adenine N6-methylation of Active Genes in Fungi.</title>
        <authorList>
            <consortium name="DOE Joint Genome Institute"/>
            <person name="Mondo S.J."/>
            <person name="Dannebaum R.O."/>
            <person name="Kuo R.C."/>
            <person name="Labutti K."/>
            <person name="Haridas S."/>
            <person name="Kuo A."/>
            <person name="Salamov A."/>
            <person name="Ahrendt S.R."/>
            <person name="Lipzen A."/>
            <person name="Sullivan W."/>
            <person name="Andreopoulos W.B."/>
            <person name="Clum A."/>
            <person name="Lindquist E."/>
            <person name="Daum C."/>
            <person name="Ramamoorthy G.K."/>
            <person name="Gryganskyi A."/>
            <person name="Culley D."/>
            <person name="Magnuson J.K."/>
            <person name="James T.Y."/>
            <person name="O'Malley M.A."/>
            <person name="Stajich J.E."/>
            <person name="Spatafora J.W."/>
            <person name="Visel A."/>
            <person name="Grigoriev I.V."/>
        </authorList>
    </citation>
    <scope>NUCLEOTIDE SEQUENCE [LARGE SCALE GENOMIC DNA]</scope>
    <source>
        <strain evidence="2 3">PL171</strain>
    </source>
</reference>
<evidence type="ECO:0000256" key="1">
    <source>
        <dbReference type="SAM" id="Phobius"/>
    </source>
</evidence>
<feature type="transmembrane region" description="Helical" evidence="1">
    <location>
        <begin position="21"/>
        <end position="40"/>
    </location>
</feature>
<dbReference type="AlphaFoldDB" id="A0A1Y2I316"/>
<keyword evidence="1" id="KW-0472">Membrane</keyword>
<protein>
    <submittedName>
        <fullName evidence="2">Uncharacterized protein</fullName>
    </submittedName>
</protein>
<keyword evidence="1" id="KW-0812">Transmembrane</keyword>